<feature type="region of interest" description="Disordered" evidence="7">
    <location>
        <begin position="24"/>
        <end position="48"/>
    </location>
</feature>
<keyword evidence="9" id="KW-1185">Reference proteome</keyword>
<evidence type="ECO:0000313" key="8">
    <source>
        <dbReference type="EMBL" id="MDI1486067.1"/>
    </source>
</evidence>
<feature type="compositionally biased region" description="Basic residues" evidence="7">
    <location>
        <begin position="26"/>
        <end position="37"/>
    </location>
</feature>
<dbReference type="Proteomes" id="UP001161017">
    <property type="component" value="Unassembled WGS sequence"/>
</dbReference>
<evidence type="ECO:0000256" key="1">
    <source>
        <dbReference type="ARBA" id="ARBA00004173"/>
    </source>
</evidence>
<evidence type="ECO:0000256" key="6">
    <source>
        <dbReference type="ARBA" id="ARBA00035183"/>
    </source>
</evidence>
<dbReference type="GO" id="GO:1990904">
    <property type="term" value="C:ribonucleoprotein complex"/>
    <property type="evidence" value="ECO:0007669"/>
    <property type="project" value="UniProtKB-KW"/>
</dbReference>
<organism evidence="8 9">
    <name type="scientific">Ramalina farinacea</name>
    <dbReference type="NCBI Taxonomy" id="258253"/>
    <lineage>
        <taxon>Eukaryota</taxon>
        <taxon>Fungi</taxon>
        <taxon>Dikarya</taxon>
        <taxon>Ascomycota</taxon>
        <taxon>Pezizomycotina</taxon>
        <taxon>Lecanoromycetes</taxon>
        <taxon>OSLEUM clade</taxon>
        <taxon>Lecanoromycetidae</taxon>
        <taxon>Lecanorales</taxon>
        <taxon>Lecanorineae</taxon>
        <taxon>Ramalinaceae</taxon>
        <taxon>Ramalina</taxon>
    </lineage>
</organism>
<sequence>MQTVWRPFICNHCGLSIARGRDAVKSQRRGLRTRPNHPPRPTTDGDVVFDTRIEDGANAPALESRQSLNRLTASAEDGHPAAPSSLTTSYTEPENVDQVQIGNEVFDLEDVDEDSPGSEAEGYVPAASWEGLKTFKPSEWDAQAQYKAFKSRVSMREPADVERAVHTSLVEIFALRQAGRPVDPIYDAWESVLDHDDLTPKSTSFQPENDGSLALRFGNERQRQSILTKLLKDHSISSENTKGIAAAVDELVANNSRGEEFQDGAQGHAALDDSWRDVSLTDPKIRFAVMKRASQMLGLRINDPDIMRINDAAGLVELFTKKPKPKRLQEQLGNDDRLKGLLNLEMFNKRWTPHHKDIELGREKLIKQELIARGLAKSTPQRAH</sequence>
<evidence type="ECO:0000256" key="3">
    <source>
        <dbReference type="ARBA" id="ARBA00022980"/>
    </source>
</evidence>
<dbReference type="InterPro" id="IPR018305">
    <property type="entry name" value="Ribosomal_m50"/>
</dbReference>
<keyword evidence="3" id="KW-0689">Ribosomal protein</keyword>
<gene>
    <name evidence="8" type="ORF">OHK93_004257</name>
</gene>
<accession>A0AA43QI19</accession>
<dbReference type="GO" id="GO:0005739">
    <property type="term" value="C:mitochondrion"/>
    <property type="evidence" value="ECO:0007669"/>
    <property type="project" value="UniProtKB-SubCell"/>
</dbReference>
<comment type="subcellular location">
    <subcellularLocation>
        <location evidence="1">Mitochondrion</location>
    </subcellularLocation>
</comment>
<keyword evidence="4" id="KW-0496">Mitochondrion</keyword>
<evidence type="ECO:0000256" key="7">
    <source>
        <dbReference type="SAM" id="MobiDB-lite"/>
    </source>
</evidence>
<evidence type="ECO:0000256" key="5">
    <source>
        <dbReference type="ARBA" id="ARBA00023274"/>
    </source>
</evidence>
<dbReference type="EMBL" id="JAPUFD010000002">
    <property type="protein sequence ID" value="MDI1486067.1"/>
    <property type="molecule type" value="Genomic_DNA"/>
</dbReference>
<protein>
    <recommendedName>
        <fullName evidence="6">Large ribosomal subunit protein mL50</fullName>
    </recommendedName>
</protein>
<name>A0AA43QI19_9LECA</name>
<evidence type="ECO:0000313" key="9">
    <source>
        <dbReference type="Proteomes" id="UP001161017"/>
    </source>
</evidence>
<dbReference type="AlphaFoldDB" id="A0AA43QI19"/>
<keyword evidence="5" id="KW-0687">Ribonucleoprotein</keyword>
<proteinExistence type="inferred from homology"/>
<evidence type="ECO:0000256" key="4">
    <source>
        <dbReference type="ARBA" id="ARBA00023128"/>
    </source>
</evidence>
<comment type="similarity">
    <text evidence="2">Belongs to the mitochondrion-specific ribosomal protein mL50 family.</text>
</comment>
<dbReference type="GO" id="GO:0005840">
    <property type="term" value="C:ribosome"/>
    <property type="evidence" value="ECO:0007669"/>
    <property type="project" value="UniProtKB-KW"/>
</dbReference>
<comment type="caution">
    <text evidence="8">The sequence shown here is derived from an EMBL/GenBank/DDBJ whole genome shotgun (WGS) entry which is preliminary data.</text>
</comment>
<evidence type="ECO:0000256" key="2">
    <source>
        <dbReference type="ARBA" id="ARBA00008860"/>
    </source>
</evidence>
<dbReference type="Pfam" id="PF10501">
    <property type="entry name" value="Ribosomal_L50"/>
    <property type="match status" value="1"/>
</dbReference>
<reference evidence="8" key="1">
    <citation type="journal article" date="2023" name="Genome Biol. Evol.">
        <title>First Whole Genome Sequence and Flow Cytometry Genome Size Data for the Lichen-Forming Fungus Ramalina farinacea (Ascomycota).</title>
        <authorList>
            <person name="Llewellyn T."/>
            <person name="Mian S."/>
            <person name="Hill R."/>
            <person name="Leitch I.J."/>
            <person name="Gaya E."/>
        </authorList>
    </citation>
    <scope>NUCLEOTIDE SEQUENCE</scope>
    <source>
        <strain evidence="8">LIQ254RAFAR</strain>
    </source>
</reference>